<name>A0AA42DJ91_9FIRM</name>
<accession>A0AA42DJ91</accession>
<keyword evidence="1" id="KW-0732">Signal</keyword>
<evidence type="ECO:0000313" key="3">
    <source>
        <dbReference type="EMBL" id="MDA3729938.1"/>
    </source>
</evidence>
<feature type="chain" id="PRO_5041207426" evidence="1">
    <location>
        <begin position="24"/>
        <end position="359"/>
    </location>
</feature>
<dbReference type="Proteomes" id="UP001169242">
    <property type="component" value="Unassembled WGS sequence"/>
</dbReference>
<dbReference type="RefSeq" id="WP_271010704.1">
    <property type="nucleotide sequence ID" value="NZ_JAQIFT010000003.1"/>
</dbReference>
<keyword evidence="4" id="KW-1185">Reference proteome</keyword>
<evidence type="ECO:0000256" key="1">
    <source>
        <dbReference type="SAM" id="SignalP"/>
    </source>
</evidence>
<feature type="domain" description="Metallo-beta-lactamase" evidence="2">
    <location>
        <begin position="44"/>
        <end position="234"/>
    </location>
</feature>
<gene>
    <name evidence="3" type="ORF">PBV87_00225</name>
</gene>
<proteinExistence type="predicted"/>
<dbReference type="CDD" id="cd07731">
    <property type="entry name" value="ComA-like_MBL-fold"/>
    <property type="match status" value="1"/>
</dbReference>
<dbReference type="PANTHER" id="PTHR30619:SF1">
    <property type="entry name" value="RECOMBINATION PROTEIN 2"/>
    <property type="match status" value="1"/>
</dbReference>
<dbReference type="InterPro" id="IPR052159">
    <property type="entry name" value="Competence_DNA_uptake"/>
</dbReference>
<dbReference type="InterPro" id="IPR001279">
    <property type="entry name" value="Metallo-B-lactamas"/>
</dbReference>
<reference evidence="3" key="1">
    <citation type="journal article" date="2023" name="Int. J. Syst. Evol. Microbiol.">
        <title>&lt;i&gt;Holtiella tumoricola&lt;/i&gt; gen. nov. sp. nov., isolated from a human clinical sample.</title>
        <authorList>
            <person name="Allen-Vercoe E."/>
            <person name="Daigneault M.C."/>
            <person name="Vancuren S.J."/>
            <person name="Cochrane K."/>
            <person name="O'Neal L.L."/>
            <person name="Sankaranarayanan K."/>
            <person name="Lawson P.A."/>
        </authorList>
    </citation>
    <scope>NUCLEOTIDE SEQUENCE</scope>
    <source>
        <strain evidence="3">CC70A</strain>
    </source>
</reference>
<evidence type="ECO:0000313" key="4">
    <source>
        <dbReference type="Proteomes" id="UP001169242"/>
    </source>
</evidence>
<feature type="signal peptide" evidence="1">
    <location>
        <begin position="1"/>
        <end position="23"/>
    </location>
</feature>
<sequence>MKNNNRFLVFIMTLLLATTTLFGANVQPANIIKSVEVHFIDTGNSDAILIKDNGKNMLIDGAENDDEKSLVDYLKAQEIKKLDYIVLTHPDADHCGALDAVIKNFDIGTVLIGNGSADTKTYKDFVQAAIDKKLQPSVPLEDKVFTLGNGTFQFYNTKSQAKDVNDRSLVMFYKNGEHEFLFTGDAGKDVEKSILEKMVDIDVLKVGHHGSNTSTSQEFLDKIKPEVAIITCGKDNKYGHPHKDVSERLKSIKTYRTDLNGNIVITTDGKTLTTSTQKVDGKATQVSTVTKIDTITNTTISNTPVVTKPITSADSTVVYITKTGKKYHKGTCKTLKSKIESTVKEAKAKGLTACQVCLP</sequence>
<dbReference type="SUPFAM" id="SSF56281">
    <property type="entry name" value="Metallo-hydrolase/oxidoreductase"/>
    <property type="match status" value="1"/>
</dbReference>
<dbReference type="InterPro" id="IPR035681">
    <property type="entry name" value="ComA-like_MBL"/>
</dbReference>
<evidence type="ECO:0000259" key="2">
    <source>
        <dbReference type="SMART" id="SM00849"/>
    </source>
</evidence>
<dbReference type="PANTHER" id="PTHR30619">
    <property type="entry name" value="DNA INTERNALIZATION/COMPETENCE PROTEIN COMEC/REC2"/>
    <property type="match status" value="1"/>
</dbReference>
<dbReference type="AlphaFoldDB" id="A0AA42DJ91"/>
<dbReference type="Pfam" id="PF00753">
    <property type="entry name" value="Lactamase_B"/>
    <property type="match status" value="1"/>
</dbReference>
<comment type="caution">
    <text evidence="3">The sequence shown here is derived from an EMBL/GenBank/DDBJ whole genome shotgun (WGS) entry which is preliminary data.</text>
</comment>
<protein>
    <submittedName>
        <fullName evidence="3">ComEC/Rec2 family competence protein</fullName>
    </submittedName>
</protein>
<dbReference type="SMART" id="SM00849">
    <property type="entry name" value="Lactamase_B"/>
    <property type="match status" value="1"/>
</dbReference>
<dbReference type="Gene3D" id="3.60.15.10">
    <property type="entry name" value="Ribonuclease Z/Hydroxyacylglutathione hydrolase-like"/>
    <property type="match status" value="1"/>
</dbReference>
<dbReference type="InterPro" id="IPR036866">
    <property type="entry name" value="RibonucZ/Hydroxyglut_hydro"/>
</dbReference>
<organism evidence="3 4">
    <name type="scientific">Holtiella tumoricola</name>
    <dbReference type="NCBI Taxonomy" id="3018743"/>
    <lineage>
        <taxon>Bacteria</taxon>
        <taxon>Bacillati</taxon>
        <taxon>Bacillota</taxon>
        <taxon>Clostridia</taxon>
        <taxon>Lachnospirales</taxon>
        <taxon>Cellulosilyticaceae</taxon>
        <taxon>Holtiella</taxon>
    </lineage>
</organism>
<dbReference type="EMBL" id="JAQIFT010000003">
    <property type="protein sequence ID" value="MDA3729938.1"/>
    <property type="molecule type" value="Genomic_DNA"/>
</dbReference>